<evidence type="ECO:0000256" key="1">
    <source>
        <dbReference type="SAM" id="SignalP"/>
    </source>
</evidence>
<evidence type="ECO:0000313" key="3">
    <source>
        <dbReference type="Proteomes" id="UP000655420"/>
    </source>
</evidence>
<organism evidence="2 3">
    <name type="scientific">Thermohalobaculum xanthum</name>
    <dbReference type="NCBI Taxonomy" id="2753746"/>
    <lineage>
        <taxon>Bacteria</taxon>
        <taxon>Pseudomonadati</taxon>
        <taxon>Pseudomonadota</taxon>
        <taxon>Alphaproteobacteria</taxon>
        <taxon>Rhodobacterales</taxon>
        <taxon>Paracoccaceae</taxon>
        <taxon>Thermohalobaculum</taxon>
    </lineage>
</organism>
<keyword evidence="3" id="KW-1185">Reference proteome</keyword>
<protein>
    <recommendedName>
        <fullName evidence="4">Molybdopterin-guanine dinucleotide biosynthesis protein A</fullName>
    </recommendedName>
</protein>
<feature type="chain" id="PRO_5035270589" description="Molybdopterin-guanine dinucleotide biosynthesis protein A" evidence="1">
    <location>
        <begin position="23"/>
        <end position="157"/>
    </location>
</feature>
<sequence length="157" mass="17439">MTRLATCLLAAAFLAAALPAAAQEKDDYYYPPIGSEEVFERDLTGTPPAERAIRVNFITQITKAQLESPKIPRFAIFAKGGEAEHMIIVALDDEVFATLYRARAVMAQLTANARSTDFFQRTNLATSATWFDLAKILGFRDIVISDGRTWSHRVVLK</sequence>
<dbReference type="EMBL" id="JAEHHL010000002">
    <property type="protein sequence ID" value="MBK0398588.1"/>
    <property type="molecule type" value="Genomic_DNA"/>
</dbReference>
<evidence type="ECO:0000313" key="2">
    <source>
        <dbReference type="EMBL" id="MBK0398588.1"/>
    </source>
</evidence>
<dbReference type="RefSeq" id="WP_200607986.1">
    <property type="nucleotide sequence ID" value="NZ_JAEHHL010000002.1"/>
</dbReference>
<name>A0A8J7M5E6_9RHOB</name>
<evidence type="ECO:0008006" key="4">
    <source>
        <dbReference type="Google" id="ProtNLM"/>
    </source>
</evidence>
<reference evidence="2" key="1">
    <citation type="submission" date="2020-12" db="EMBL/GenBank/DDBJ databases">
        <title>Bacterial taxonomy.</title>
        <authorList>
            <person name="Pan X."/>
        </authorList>
    </citation>
    <scope>NUCLEOTIDE SEQUENCE</scope>
    <source>
        <strain evidence="2">M0105</strain>
    </source>
</reference>
<gene>
    <name evidence="2" type="ORF">H0I76_05265</name>
</gene>
<dbReference type="AlphaFoldDB" id="A0A8J7M5E6"/>
<accession>A0A8J7M5E6</accession>
<comment type="caution">
    <text evidence="2">The sequence shown here is derived from an EMBL/GenBank/DDBJ whole genome shotgun (WGS) entry which is preliminary data.</text>
</comment>
<dbReference type="Proteomes" id="UP000655420">
    <property type="component" value="Unassembled WGS sequence"/>
</dbReference>
<keyword evidence="1" id="KW-0732">Signal</keyword>
<feature type="signal peptide" evidence="1">
    <location>
        <begin position="1"/>
        <end position="22"/>
    </location>
</feature>
<proteinExistence type="predicted"/>